<evidence type="ECO:0000256" key="8">
    <source>
        <dbReference type="ARBA" id="ARBA00022833"/>
    </source>
</evidence>
<dbReference type="GO" id="GO:0046872">
    <property type="term" value="F:metal ion binding"/>
    <property type="evidence" value="ECO:0007669"/>
    <property type="project" value="UniProtKB-KW"/>
</dbReference>
<comment type="function">
    <text evidence="2">Catalyzes the hydrolysis of N-formyl-L-kynurenine to L-kynurenine, the second step in the kynurenine pathway of tryptophan degradation.</text>
</comment>
<keyword evidence="13" id="KW-1185">Reference proteome</keyword>
<dbReference type="Gene3D" id="3.50.30.50">
    <property type="entry name" value="Putative cyclase"/>
    <property type="match status" value="1"/>
</dbReference>
<keyword evidence="8" id="KW-0862">Zinc</keyword>
<dbReference type="GO" id="GO:0004061">
    <property type="term" value="F:arylformamidase activity"/>
    <property type="evidence" value="ECO:0007669"/>
    <property type="project" value="UniProtKB-EC"/>
</dbReference>
<gene>
    <name evidence="12" type="ordered locus">Clocl_0620</name>
</gene>
<keyword evidence="6" id="KW-0479">Metal-binding</keyword>
<proteinExistence type="predicted"/>
<evidence type="ECO:0000256" key="10">
    <source>
        <dbReference type="ARBA" id="ARBA00048496"/>
    </source>
</evidence>
<evidence type="ECO:0000256" key="3">
    <source>
        <dbReference type="ARBA" id="ARBA00011738"/>
    </source>
</evidence>
<evidence type="ECO:0000313" key="12">
    <source>
        <dbReference type="EMBL" id="AEV67329.1"/>
    </source>
</evidence>
<evidence type="ECO:0000256" key="5">
    <source>
        <dbReference type="ARBA" id="ARBA00014889"/>
    </source>
</evidence>
<comment type="catalytic activity">
    <reaction evidence="10">
        <text>N-formyl-L-kynurenine + H2O = L-kynurenine + formate + H(+)</text>
        <dbReference type="Rhea" id="RHEA:13009"/>
        <dbReference type="ChEBI" id="CHEBI:15377"/>
        <dbReference type="ChEBI" id="CHEBI:15378"/>
        <dbReference type="ChEBI" id="CHEBI:15740"/>
        <dbReference type="ChEBI" id="CHEBI:57959"/>
        <dbReference type="ChEBI" id="CHEBI:58629"/>
        <dbReference type="EC" id="3.5.1.9"/>
    </reaction>
</comment>
<reference evidence="12 13" key="2">
    <citation type="journal article" date="2012" name="Stand. Genomic Sci.">
        <title>Complete Genome Sequence of Clostridium clariflavum DSM 19732.</title>
        <authorList>
            <person name="Izquierdo J.A."/>
            <person name="Goodwin L."/>
            <person name="Davenport K.W."/>
            <person name="Teshima H."/>
            <person name="Bruce D."/>
            <person name="Detter C."/>
            <person name="Tapia R."/>
            <person name="Han S."/>
            <person name="Land M."/>
            <person name="Hauser L."/>
            <person name="Jeffries C.D."/>
            <person name="Han J."/>
            <person name="Pitluck S."/>
            <person name="Nolan M."/>
            <person name="Chen A."/>
            <person name="Huntemann M."/>
            <person name="Mavromatis K."/>
            <person name="Mikhailova N."/>
            <person name="Liolios K."/>
            <person name="Woyke T."/>
            <person name="Lynd L.R."/>
        </authorList>
    </citation>
    <scope>NUCLEOTIDE SEQUENCE [LARGE SCALE GENOMIC DNA]</scope>
    <source>
        <strain evidence="13">DSM 19732 / NBRC 101661 / EBR45</strain>
    </source>
</reference>
<evidence type="ECO:0000256" key="7">
    <source>
        <dbReference type="ARBA" id="ARBA00022801"/>
    </source>
</evidence>
<evidence type="ECO:0000256" key="2">
    <source>
        <dbReference type="ARBA" id="ARBA00002204"/>
    </source>
</evidence>
<dbReference type="InterPro" id="IPR007325">
    <property type="entry name" value="KFase/CYL"/>
</dbReference>
<evidence type="ECO:0000313" key="13">
    <source>
        <dbReference type="Proteomes" id="UP000005435"/>
    </source>
</evidence>
<dbReference type="EC" id="3.5.1.9" evidence="4"/>
<evidence type="ECO:0000256" key="6">
    <source>
        <dbReference type="ARBA" id="ARBA00022723"/>
    </source>
</evidence>
<dbReference type="PANTHER" id="PTHR31118:SF32">
    <property type="entry name" value="KYNURENINE FORMAMIDASE"/>
    <property type="match status" value="1"/>
</dbReference>
<dbReference type="Proteomes" id="UP000005435">
    <property type="component" value="Chromosome"/>
</dbReference>
<organism evidence="12 13">
    <name type="scientific">Acetivibrio clariflavus (strain DSM 19732 / NBRC 101661 / EBR45)</name>
    <name type="common">Clostridium clariflavum</name>
    <dbReference type="NCBI Taxonomy" id="720554"/>
    <lineage>
        <taxon>Bacteria</taxon>
        <taxon>Bacillati</taxon>
        <taxon>Bacillota</taxon>
        <taxon>Clostridia</taxon>
        <taxon>Eubacteriales</taxon>
        <taxon>Oscillospiraceae</taxon>
        <taxon>Acetivibrio</taxon>
    </lineage>
</organism>
<dbReference type="GO" id="GO:0019441">
    <property type="term" value="P:L-tryptophan catabolic process to kynurenine"/>
    <property type="evidence" value="ECO:0007669"/>
    <property type="project" value="InterPro"/>
</dbReference>
<dbReference type="InterPro" id="IPR037175">
    <property type="entry name" value="KFase_sf"/>
</dbReference>
<dbReference type="EMBL" id="CP003065">
    <property type="protein sequence ID" value="AEV67329.1"/>
    <property type="molecule type" value="Genomic_DNA"/>
</dbReference>
<keyword evidence="9" id="KW-0823">Tryptophan catabolism</keyword>
<accession>G8LTY3</accession>
<keyword evidence="7 12" id="KW-0378">Hydrolase</keyword>
<protein>
    <recommendedName>
        <fullName evidence="5">Kynurenine formamidase</fullName>
        <ecNumber evidence="4">3.5.1.9</ecNumber>
    </recommendedName>
</protein>
<dbReference type="SUPFAM" id="SSF102198">
    <property type="entry name" value="Putative cyclase"/>
    <property type="match status" value="1"/>
</dbReference>
<name>G8LTY3_ACECE</name>
<comment type="pathway">
    <text evidence="11">Amino-acid degradation; L-tryptophan degradation via kynurenine pathway; L-kynurenine from L-tryptophan: step 2/2.</text>
</comment>
<evidence type="ECO:0000256" key="11">
    <source>
        <dbReference type="ARBA" id="ARBA00060547"/>
    </source>
</evidence>
<dbReference type="KEGG" id="ccl:Clocl_0620"/>
<sequence length="215" mass="23657">MHRMKIKRIIDISGTISDRTTLWPGDEGVTLDRIQNIESGDSCNLSVLRMGTHTSTHVDAPLHFVAGGADTASVNLNKFIGFAKVFNLSTQDCIKASDLYPLNINVGDIVLFKTKNSFLDMNGLFHKGFVYLDESAARFLADKKVATVGIDYLSVESFYADNAVTHKLLLQNEIGIIEGLRLKDVQEGEYFLSCVPLKIEGADGSPVRAVLVEFD</sequence>
<evidence type="ECO:0000256" key="9">
    <source>
        <dbReference type="ARBA" id="ARBA00023079"/>
    </source>
</evidence>
<dbReference type="Pfam" id="PF04199">
    <property type="entry name" value="Cyclase"/>
    <property type="match status" value="1"/>
</dbReference>
<comment type="subunit">
    <text evidence="3">Homodimer.</text>
</comment>
<dbReference type="eggNOG" id="COG1878">
    <property type="taxonomic scope" value="Bacteria"/>
</dbReference>
<comment type="cofactor">
    <cofactor evidence="1">
        <name>Zn(2+)</name>
        <dbReference type="ChEBI" id="CHEBI:29105"/>
    </cofactor>
</comment>
<evidence type="ECO:0000256" key="1">
    <source>
        <dbReference type="ARBA" id="ARBA00001947"/>
    </source>
</evidence>
<dbReference type="FunFam" id="3.50.30.50:FF:000001">
    <property type="entry name" value="Kynurenine formamidase"/>
    <property type="match status" value="1"/>
</dbReference>
<dbReference type="AlphaFoldDB" id="G8LTY3"/>
<reference evidence="13" key="1">
    <citation type="submission" date="2011-12" db="EMBL/GenBank/DDBJ databases">
        <title>Complete sequence of Clostridium clariflavum DSM 19732.</title>
        <authorList>
            <consortium name="US DOE Joint Genome Institute"/>
            <person name="Lucas S."/>
            <person name="Han J."/>
            <person name="Lapidus A."/>
            <person name="Cheng J.-F."/>
            <person name="Goodwin L."/>
            <person name="Pitluck S."/>
            <person name="Peters L."/>
            <person name="Teshima H."/>
            <person name="Detter J.C."/>
            <person name="Han C."/>
            <person name="Tapia R."/>
            <person name="Land M."/>
            <person name="Hauser L."/>
            <person name="Kyrpides N."/>
            <person name="Ivanova N."/>
            <person name="Pagani I."/>
            <person name="Kitzmiller T."/>
            <person name="Lynd L."/>
            <person name="Izquierdo J."/>
            <person name="Woyke T."/>
        </authorList>
    </citation>
    <scope>NUCLEOTIDE SEQUENCE [LARGE SCALE GENOMIC DNA]</scope>
    <source>
        <strain evidence="13">DSM 19732 / NBRC 101661 / EBR45</strain>
    </source>
</reference>
<dbReference type="PANTHER" id="PTHR31118">
    <property type="entry name" value="CYCLASE-LIKE PROTEIN 2"/>
    <property type="match status" value="1"/>
</dbReference>
<dbReference type="STRING" id="720554.Clocl_0620"/>
<evidence type="ECO:0000256" key="4">
    <source>
        <dbReference type="ARBA" id="ARBA00012930"/>
    </source>
</evidence>
<dbReference type="HOGENOM" id="CLU_030671_3_1_9"/>